<protein>
    <submittedName>
        <fullName evidence="1">Uncharacterized protein</fullName>
    </submittedName>
</protein>
<dbReference type="EMBL" id="JBBHLC010000001">
    <property type="protein sequence ID" value="MEJ5861665.1"/>
    <property type="molecule type" value="Genomic_DNA"/>
</dbReference>
<accession>A0ABU8QLX9</accession>
<proteinExistence type="predicted"/>
<organism evidence="1 2">
    <name type="scientific">Pseudomonas farsensis</name>
    <dbReference type="NCBI Taxonomy" id="2745492"/>
    <lineage>
        <taxon>Bacteria</taxon>
        <taxon>Pseudomonadati</taxon>
        <taxon>Pseudomonadota</taxon>
        <taxon>Gammaproteobacteria</taxon>
        <taxon>Pseudomonadales</taxon>
        <taxon>Pseudomonadaceae</taxon>
        <taxon>Pseudomonas</taxon>
    </lineage>
</organism>
<evidence type="ECO:0000313" key="2">
    <source>
        <dbReference type="Proteomes" id="UP001380290"/>
    </source>
</evidence>
<dbReference type="RefSeq" id="WP_339597868.1">
    <property type="nucleotide sequence ID" value="NZ_JBBHLC010000001.1"/>
</dbReference>
<sequence>MADEVDVLRKLLEVGYLDDEDAKVRGIARRAIAEGFDTLTEPQKNVLHPWLTRQCDGHTDPAGEIHACQVVLEGKALASAIENEGYYGRGMCESCIDEVEEYERQWDRMNRD</sequence>
<comment type="caution">
    <text evidence="1">The sequence shown here is derived from an EMBL/GenBank/DDBJ whole genome shotgun (WGS) entry which is preliminary data.</text>
</comment>
<gene>
    <name evidence="1" type="ORF">V7S98_00280</name>
</gene>
<name>A0ABU8QLX9_9PSED</name>
<keyword evidence="2" id="KW-1185">Reference proteome</keyword>
<reference evidence="1 2" key="1">
    <citation type="submission" date="2024-02" db="EMBL/GenBank/DDBJ databases">
        <title>Identification of pathogenicity and growth-promoting function of Pseudomonas putida variant.</title>
        <authorList>
            <person name="Sun J."/>
        </authorList>
    </citation>
    <scope>NUCLEOTIDE SEQUENCE [LARGE SCALE GENOMIC DNA]</scope>
    <source>
        <strain evidence="1 2">A03</strain>
    </source>
</reference>
<dbReference type="Proteomes" id="UP001380290">
    <property type="component" value="Unassembled WGS sequence"/>
</dbReference>
<evidence type="ECO:0000313" key="1">
    <source>
        <dbReference type="EMBL" id="MEJ5861665.1"/>
    </source>
</evidence>